<comment type="caution">
    <text evidence="1">The sequence shown here is derived from an EMBL/GenBank/DDBJ whole genome shotgun (WGS) entry which is preliminary data.</text>
</comment>
<keyword evidence="2" id="KW-1185">Reference proteome</keyword>
<accession>A0A2P5BI26</accession>
<dbReference type="PANTHER" id="PTHR23272">
    <property type="entry name" value="BED FINGER-RELATED"/>
    <property type="match status" value="1"/>
</dbReference>
<protein>
    <submittedName>
        <fullName evidence="1">Ribonuclease H-like domain containing protein</fullName>
    </submittedName>
</protein>
<reference evidence="2" key="1">
    <citation type="submission" date="2016-06" db="EMBL/GenBank/DDBJ databases">
        <title>Parallel loss of symbiosis genes in relatives of nitrogen-fixing non-legume Parasponia.</title>
        <authorList>
            <person name="Van Velzen R."/>
            <person name="Holmer R."/>
            <person name="Bu F."/>
            <person name="Rutten L."/>
            <person name="Van Zeijl A."/>
            <person name="Liu W."/>
            <person name="Santuari L."/>
            <person name="Cao Q."/>
            <person name="Sharma T."/>
            <person name="Shen D."/>
            <person name="Roswanjaya Y."/>
            <person name="Wardhani T."/>
            <person name="Kalhor M.S."/>
            <person name="Jansen J."/>
            <person name="Van den Hoogen J."/>
            <person name="Gungor B."/>
            <person name="Hartog M."/>
            <person name="Hontelez J."/>
            <person name="Verver J."/>
            <person name="Yang W.-C."/>
            <person name="Schijlen E."/>
            <person name="Repin R."/>
            <person name="Schilthuizen M."/>
            <person name="Schranz E."/>
            <person name="Heidstra R."/>
            <person name="Miyata K."/>
            <person name="Fedorova E."/>
            <person name="Kohlen W."/>
            <person name="Bisseling T."/>
            <person name="Smit S."/>
            <person name="Geurts R."/>
        </authorList>
    </citation>
    <scope>NUCLEOTIDE SEQUENCE [LARGE SCALE GENOMIC DNA]</scope>
    <source>
        <strain evidence="2">cv. WU1-14</strain>
    </source>
</reference>
<dbReference type="EMBL" id="JXTB01000277">
    <property type="protein sequence ID" value="PON48452.1"/>
    <property type="molecule type" value="Genomic_DNA"/>
</dbReference>
<evidence type="ECO:0000313" key="2">
    <source>
        <dbReference type="Proteomes" id="UP000237105"/>
    </source>
</evidence>
<dbReference type="STRING" id="3476.A0A2P5BI26"/>
<sequence>MDNSIAAIRNSVRYVRALPSRLARFKGCVKNTYKDEKALVCLDVPTRWNSTYLMLEHALRFVDAFKLLEEEDSFYLQYFCEKDKYGKKPLGPPMSKDWENCSKFCKFLKTFYEATLEFSTSLYITSNTYFLEISIVHGKLINWCSSKDSILTNMATGIESKI</sequence>
<dbReference type="AlphaFoldDB" id="A0A2P5BI26"/>
<dbReference type="Proteomes" id="UP000237105">
    <property type="component" value="Unassembled WGS sequence"/>
</dbReference>
<dbReference type="OrthoDB" id="1741548at2759"/>
<dbReference type="SUPFAM" id="SSF53098">
    <property type="entry name" value="Ribonuclease H-like"/>
    <property type="match status" value="1"/>
</dbReference>
<dbReference type="InterPro" id="IPR012337">
    <property type="entry name" value="RNaseH-like_sf"/>
</dbReference>
<name>A0A2P5BI26_PARAD</name>
<gene>
    <name evidence="1" type="ORF">PanWU01x14_237410</name>
</gene>
<evidence type="ECO:0000313" key="1">
    <source>
        <dbReference type="EMBL" id="PON48452.1"/>
    </source>
</evidence>
<organism evidence="1 2">
    <name type="scientific">Parasponia andersonii</name>
    <name type="common">Sponia andersonii</name>
    <dbReference type="NCBI Taxonomy" id="3476"/>
    <lineage>
        <taxon>Eukaryota</taxon>
        <taxon>Viridiplantae</taxon>
        <taxon>Streptophyta</taxon>
        <taxon>Embryophyta</taxon>
        <taxon>Tracheophyta</taxon>
        <taxon>Spermatophyta</taxon>
        <taxon>Magnoliopsida</taxon>
        <taxon>eudicotyledons</taxon>
        <taxon>Gunneridae</taxon>
        <taxon>Pentapetalae</taxon>
        <taxon>rosids</taxon>
        <taxon>fabids</taxon>
        <taxon>Rosales</taxon>
        <taxon>Cannabaceae</taxon>
        <taxon>Parasponia</taxon>
    </lineage>
</organism>
<proteinExistence type="predicted"/>
<dbReference type="PANTHER" id="PTHR23272:SF193">
    <property type="entry name" value="OS07G0624100 PROTEIN"/>
    <property type="match status" value="1"/>
</dbReference>